<evidence type="ECO:0000259" key="1">
    <source>
        <dbReference type="Pfam" id="PF01323"/>
    </source>
</evidence>
<dbReference type="Pfam" id="PF01323">
    <property type="entry name" value="DSBA"/>
    <property type="match status" value="1"/>
</dbReference>
<dbReference type="Proteomes" id="UP000008461">
    <property type="component" value="Chromosome"/>
</dbReference>
<keyword evidence="3" id="KW-1185">Reference proteome</keyword>
<dbReference type="InterPro" id="IPR001853">
    <property type="entry name" value="DSBA-like_thioredoxin_dom"/>
</dbReference>
<dbReference type="HOGENOM" id="CLU_069253_0_2_10"/>
<dbReference type="GO" id="GO:0016491">
    <property type="term" value="F:oxidoreductase activity"/>
    <property type="evidence" value="ECO:0007669"/>
    <property type="project" value="InterPro"/>
</dbReference>
<gene>
    <name evidence="2" type="ordered locus">Halhy_3219</name>
</gene>
<dbReference type="AlphaFoldDB" id="F4KRZ2"/>
<proteinExistence type="predicted"/>
<dbReference type="RefSeq" id="WP_013765620.1">
    <property type="nucleotide sequence ID" value="NC_015510.1"/>
</dbReference>
<feature type="domain" description="DSBA-like thioredoxin" evidence="1">
    <location>
        <begin position="2"/>
        <end position="204"/>
    </location>
</feature>
<dbReference type="PANTHER" id="PTHR13887:SF41">
    <property type="entry name" value="THIOREDOXIN SUPERFAMILY PROTEIN"/>
    <property type="match status" value="1"/>
</dbReference>
<reference evidence="2 3" key="1">
    <citation type="journal article" date="2011" name="Stand. Genomic Sci.">
        <title>Complete genome sequence of Haliscomenobacter hydrossis type strain (O).</title>
        <authorList>
            <consortium name="US DOE Joint Genome Institute (JGI-PGF)"/>
            <person name="Daligault H."/>
            <person name="Lapidus A."/>
            <person name="Zeytun A."/>
            <person name="Nolan M."/>
            <person name="Lucas S."/>
            <person name="Del Rio T.G."/>
            <person name="Tice H."/>
            <person name="Cheng J.F."/>
            <person name="Tapia R."/>
            <person name="Han C."/>
            <person name="Goodwin L."/>
            <person name="Pitluck S."/>
            <person name="Liolios K."/>
            <person name="Pagani I."/>
            <person name="Ivanova N."/>
            <person name="Huntemann M."/>
            <person name="Mavromatis K."/>
            <person name="Mikhailova N."/>
            <person name="Pati A."/>
            <person name="Chen A."/>
            <person name="Palaniappan K."/>
            <person name="Land M."/>
            <person name="Hauser L."/>
            <person name="Brambilla E.M."/>
            <person name="Rohde M."/>
            <person name="Verbarg S."/>
            <person name="Goker M."/>
            <person name="Bristow J."/>
            <person name="Eisen J.A."/>
            <person name="Markowitz V."/>
            <person name="Hugenholtz P."/>
            <person name="Kyrpides N.C."/>
            <person name="Klenk H.P."/>
            <person name="Woyke T."/>
        </authorList>
    </citation>
    <scope>NUCLEOTIDE SEQUENCE [LARGE SCALE GENOMIC DNA]</scope>
    <source>
        <strain evidence="3">ATCC 27775 / DSM 1100 / LMG 10767 / O</strain>
    </source>
</reference>
<dbReference type="OrthoDB" id="9799122at2"/>
<accession>F4KRZ2</accession>
<dbReference type="CDD" id="cd03024">
    <property type="entry name" value="DsbA_FrnE"/>
    <property type="match status" value="1"/>
</dbReference>
<evidence type="ECO:0000313" key="3">
    <source>
        <dbReference type="Proteomes" id="UP000008461"/>
    </source>
</evidence>
<dbReference type="KEGG" id="hhy:Halhy_3219"/>
<name>F4KRZ2_HALH1</name>
<protein>
    <submittedName>
        <fullName evidence="2">DSBA oxidoreductase</fullName>
    </submittedName>
</protein>
<dbReference type="EMBL" id="CP002691">
    <property type="protein sequence ID" value="AEE51079.1"/>
    <property type="molecule type" value="Genomic_DNA"/>
</dbReference>
<dbReference type="eggNOG" id="COG2761">
    <property type="taxonomic scope" value="Bacteria"/>
</dbReference>
<sequence length="228" mass="25235">MTIDIWSDVACPYCYIGKRHLEAALARFPNSETVTINWRSFELDPNAPVKSPGDLYDVLSHKYRMPRSQAQQMTQSVENMGRSVGIDFDFAKAVPVNTLAAHRLIHLAAKNGLQDRAKELLLKAYFTEGKDLSDLSTLVSLGEAIGLDAALVESTLQSDAFIEDVRNDEEQAYELGVQGVPFFVFDQKYALRGAQPVEAFVQTLEAVWEKTQAAVLENGEACDVDGCD</sequence>
<dbReference type="InterPro" id="IPR036249">
    <property type="entry name" value="Thioredoxin-like_sf"/>
</dbReference>
<dbReference type="PANTHER" id="PTHR13887">
    <property type="entry name" value="GLUTATHIONE S-TRANSFERASE KAPPA"/>
    <property type="match status" value="1"/>
</dbReference>
<dbReference type="Gene3D" id="3.40.30.10">
    <property type="entry name" value="Glutaredoxin"/>
    <property type="match status" value="1"/>
</dbReference>
<organism evidence="2 3">
    <name type="scientific">Haliscomenobacter hydrossis (strain ATCC 27775 / DSM 1100 / LMG 10767 / O)</name>
    <dbReference type="NCBI Taxonomy" id="760192"/>
    <lineage>
        <taxon>Bacteria</taxon>
        <taxon>Pseudomonadati</taxon>
        <taxon>Bacteroidota</taxon>
        <taxon>Saprospiria</taxon>
        <taxon>Saprospirales</taxon>
        <taxon>Haliscomenobacteraceae</taxon>
        <taxon>Haliscomenobacter</taxon>
    </lineage>
</organism>
<dbReference type="STRING" id="760192.Halhy_3219"/>
<evidence type="ECO:0000313" key="2">
    <source>
        <dbReference type="EMBL" id="AEE51079.1"/>
    </source>
</evidence>
<dbReference type="SUPFAM" id="SSF52833">
    <property type="entry name" value="Thioredoxin-like"/>
    <property type="match status" value="1"/>
</dbReference>
<reference key="2">
    <citation type="submission" date="2011-04" db="EMBL/GenBank/DDBJ databases">
        <title>Complete sequence of chromosome of Haliscomenobacter hydrossis DSM 1100.</title>
        <authorList>
            <consortium name="US DOE Joint Genome Institute (JGI-PGF)"/>
            <person name="Lucas S."/>
            <person name="Han J."/>
            <person name="Lapidus A."/>
            <person name="Bruce D."/>
            <person name="Goodwin L."/>
            <person name="Pitluck S."/>
            <person name="Peters L."/>
            <person name="Kyrpides N."/>
            <person name="Mavromatis K."/>
            <person name="Ivanova N."/>
            <person name="Ovchinnikova G."/>
            <person name="Pagani I."/>
            <person name="Daligault H."/>
            <person name="Detter J.C."/>
            <person name="Han C."/>
            <person name="Land M."/>
            <person name="Hauser L."/>
            <person name="Markowitz V."/>
            <person name="Cheng J.-F."/>
            <person name="Hugenholtz P."/>
            <person name="Woyke T."/>
            <person name="Wu D."/>
            <person name="Verbarg S."/>
            <person name="Frueling A."/>
            <person name="Brambilla E."/>
            <person name="Klenk H.-P."/>
            <person name="Eisen J.A."/>
        </authorList>
    </citation>
    <scope>NUCLEOTIDE SEQUENCE</scope>
    <source>
        <strain>DSM 1100</strain>
    </source>
</reference>